<evidence type="ECO:0000313" key="1">
    <source>
        <dbReference type="EMBL" id="THF50768.1"/>
    </source>
</evidence>
<dbReference type="Proteomes" id="UP000310754">
    <property type="component" value="Unassembled WGS sequence"/>
</dbReference>
<keyword evidence="2" id="KW-1185">Reference proteome</keyword>
<evidence type="ECO:0000313" key="2">
    <source>
        <dbReference type="Proteomes" id="UP000310754"/>
    </source>
</evidence>
<proteinExistence type="predicted"/>
<organism evidence="1 2">
    <name type="scientific">Allorhizobium terrae</name>
    <dbReference type="NCBI Taxonomy" id="1848972"/>
    <lineage>
        <taxon>Bacteria</taxon>
        <taxon>Pseudomonadati</taxon>
        <taxon>Pseudomonadota</taxon>
        <taxon>Alphaproteobacteria</taxon>
        <taxon>Hyphomicrobiales</taxon>
        <taxon>Rhizobiaceae</taxon>
        <taxon>Rhizobium/Agrobacterium group</taxon>
        <taxon>Allorhizobium</taxon>
    </lineage>
</organism>
<protein>
    <submittedName>
        <fullName evidence="1">Uncharacterized protein</fullName>
    </submittedName>
</protein>
<dbReference type="EMBL" id="SSOA01000003">
    <property type="protein sequence ID" value="THF50768.1"/>
    <property type="molecule type" value="Genomic_DNA"/>
</dbReference>
<sequence>MTQICEDDWINKSLERRSVRDEVHSAFWKEVGALAECERSAVEAAPVSQRLPLVRLLQVTRDIVTDDAQKKFLAVIARAIKLNGLGRGFMGPVVENIDDLNNYHTKSLEHFFTVNYKFEGRREGEFMGG</sequence>
<accession>A0A4S3ZY03</accession>
<name>A0A4S3ZY03_9HYPH</name>
<gene>
    <name evidence="1" type="ORF">E6C51_07890</name>
</gene>
<dbReference type="AlphaFoldDB" id="A0A4S3ZY03"/>
<comment type="caution">
    <text evidence="1">The sequence shown here is derived from an EMBL/GenBank/DDBJ whole genome shotgun (WGS) entry which is preliminary data.</text>
</comment>
<dbReference type="RefSeq" id="WP_190235584.1">
    <property type="nucleotide sequence ID" value="NZ_SSOA01000003.1"/>
</dbReference>
<reference evidence="1 2" key="1">
    <citation type="submission" date="2019-04" db="EMBL/GenBank/DDBJ databases">
        <title>Rhizobium terrae sp. nov., isolated from a paddy soil.</title>
        <authorList>
            <person name="Lin S.-Y."/>
            <person name="Hameed A."/>
            <person name="Huang H.-I."/>
            <person name="Young C.-C."/>
        </authorList>
    </citation>
    <scope>NUCLEOTIDE SEQUENCE [LARGE SCALE GENOMIC DNA]</scope>
    <source>
        <strain evidence="1 2">CC-HIH110</strain>
    </source>
</reference>